<dbReference type="InterPro" id="IPR014307">
    <property type="entry name" value="Xanthine_DH_ssu"/>
</dbReference>
<accession>A0ABV6G4A6</accession>
<dbReference type="InterPro" id="IPR036010">
    <property type="entry name" value="2Fe-2S_ferredoxin-like_sf"/>
</dbReference>
<dbReference type="InterPro" id="IPR002888">
    <property type="entry name" value="2Fe-2S-bd"/>
</dbReference>
<name>A0ABV6G4A6_9GAMM</name>
<dbReference type="Proteomes" id="UP001589814">
    <property type="component" value="Unassembled WGS sequence"/>
</dbReference>
<dbReference type="InterPro" id="IPR016208">
    <property type="entry name" value="Ald_Oxase/xanthine_DH-like"/>
</dbReference>
<keyword evidence="7" id="KW-1185">Reference proteome</keyword>
<dbReference type="InterPro" id="IPR036318">
    <property type="entry name" value="FAD-bd_PCMH-like_sf"/>
</dbReference>
<dbReference type="EMBL" id="JBHLVX010000042">
    <property type="protein sequence ID" value="MFC0268475.1"/>
    <property type="molecule type" value="Genomic_DNA"/>
</dbReference>
<dbReference type="PANTHER" id="PTHR45444:SF3">
    <property type="entry name" value="XANTHINE DEHYDROGENASE"/>
    <property type="match status" value="1"/>
</dbReference>
<dbReference type="InterPro" id="IPR016166">
    <property type="entry name" value="FAD-bd_PCMH"/>
</dbReference>
<dbReference type="Gene3D" id="3.30.465.10">
    <property type="match status" value="1"/>
</dbReference>
<dbReference type="InterPro" id="IPR002346">
    <property type="entry name" value="Mopterin_DH_FAD-bd"/>
</dbReference>
<evidence type="ECO:0000256" key="1">
    <source>
        <dbReference type="ARBA" id="ARBA00022630"/>
    </source>
</evidence>
<dbReference type="PANTHER" id="PTHR45444">
    <property type="entry name" value="XANTHINE DEHYDROGENASE"/>
    <property type="match status" value="1"/>
</dbReference>
<dbReference type="Gene3D" id="3.10.20.30">
    <property type="match status" value="1"/>
</dbReference>
<dbReference type="Pfam" id="PF01799">
    <property type="entry name" value="Fer2_2"/>
    <property type="match status" value="1"/>
</dbReference>
<gene>
    <name evidence="6" type="primary">xdhA</name>
    <name evidence="6" type="ORF">ACFFHW_10860</name>
</gene>
<keyword evidence="6" id="KW-0560">Oxidoreductase</keyword>
<dbReference type="SUPFAM" id="SSF54292">
    <property type="entry name" value="2Fe-2S ferredoxin-like"/>
    <property type="match status" value="1"/>
</dbReference>
<dbReference type="SUPFAM" id="SSF55447">
    <property type="entry name" value="CO dehydrogenase flavoprotein C-terminal domain-like"/>
    <property type="match status" value="1"/>
</dbReference>
<reference evidence="6 7" key="1">
    <citation type="submission" date="2024-09" db="EMBL/GenBank/DDBJ databases">
        <authorList>
            <person name="Sun Q."/>
            <person name="Mori K."/>
        </authorList>
    </citation>
    <scope>NUCLEOTIDE SEQUENCE [LARGE SCALE GENOMIC DNA]</scope>
    <source>
        <strain evidence="6 7">CCM 7415</strain>
    </source>
</reference>
<dbReference type="InterPro" id="IPR005107">
    <property type="entry name" value="CO_DH_flav_C"/>
</dbReference>
<evidence type="ECO:0000256" key="2">
    <source>
        <dbReference type="ARBA" id="ARBA00022723"/>
    </source>
</evidence>
<dbReference type="Gene3D" id="3.30.43.10">
    <property type="entry name" value="Uridine Diphospho-n-acetylenolpyruvylglucosamine Reductase, domain 2"/>
    <property type="match status" value="1"/>
</dbReference>
<evidence type="ECO:0000313" key="7">
    <source>
        <dbReference type="Proteomes" id="UP001589814"/>
    </source>
</evidence>
<sequence>MLSFTLNGRSHCCPDPAPGVTVLALLRETLRACGSKEGCASGDCGACTVAIGVQHEDGVHYESANACITPAQQLTGCHLVTVEGLARGARLHPVQQAMVDHHASQCGFCTPGIVMSLFCLYHDARIRKIDDHAIDTALEGNLCRCTGYRPIRDAARAMRAVEWPLEPPETPPAAPHDSGGGWHCPADLAALRGALAEHPEARLIAGGTDLMLESTLGLVDFETVIDLSRIAELGRIEAQPDGWWIGAGVRYARLEPLLDEHYPDFAALLARLGSRQIRNRATLAGNLANASPIGDTPPVLLALDARVLIDGADGEREMALTDFFIDYRRTALAAGEFLRAVWLPRPAPGQHLRVHKLSRRPADDITAVLLALRYRLDDAGHLHEVRLACGGMSPKPQRAPTCEALLEGQRLAAETLEAACAALAEDYSPIDDVRGSRDYRLNAAANLLRRHALQLYQPQATIRLEEIDACAS</sequence>
<comment type="caution">
    <text evidence="6">The sequence shown here is derived from an EMBL/GenBank/DDBJ whole genome shotgun (WGS) entry which is preliminary data.</text>
</comment>
<dbReference type="InterPro" id="IPR012675">
    <property type="entry name" value="Beta-grasp_dom_sf"/>
</dbReference>
<dbReference type="Pfam" id="PF03450">
    <property type="entry name" value="CO_deh_flav_C"/>
    <property type="match status" value="1"/>
</dbReference>
<dbReference type="InterPro" id="IPR012175">
    <property type="entry name" value="Xanth_DH_ssu_bac"/>
</dbReference>
<feature type="domain" description="FAD-binding PCMH-type" evidence="5">
    <location>
        <begin position="175"/>
        <end position="348"/>
    </location>
</feature>
<keyword evidence="2" id="KW-0479">Metal-binding</keyword>
<keyword evidence="4" id="KW-0408">Iron</keyword>
<proteinExistence type="predicted"/>
<keyword evidence="1" id="KW-0285">Flavoprotein</keyword>
<dbReference type="Gene3D" id="1.10.150.120">
    <property type="entry name" value="[2Fe-2S]-binding domain"/>
    <property type="match status" value="1"/>
</dbReference>
<dbReference type="EC" id="1.17.1.4" evidence="6"/>
<dbReference type="Pfam" id="PF00941">
    <property type="entry name" value="FAD_binding_5"/>
    <property type="match status" value="1"/>
</dbReference>
<dbReference type="InterPro" id="IPR016169">
    <property type="entry name" value="FAD-bd_PCMH_sub2"/>
</dbReference>
<dbReference type="InterPro" id="IPR016167">
    <property type="entry name" value="FAD-bd_PCMH_sub1"/>
</dbReference>
<dbReference type="InterPro" id="IPR036683">
    <property type="entry name" value="CO_DH_flav_C_dom_sf"/>
</dbReference>
<organism evidence="6 7">
    <name type="scientific">Kushneria aurantia</name>
    <dbReference type="NCBI Taxonomy" id="504092"/>
    <lineage>
        <taxon>Bacteria</taxon>
        <taxon>Pseudomonadati</taxon>
        <taxon>Pseudomonadota</taxon>
        <taxon>Gammaproteobacteria</taxon>
        <taxon>Oceanospirillales</taxon>
        <taxon>Halomonadaceae</taxon>
        <taxon>Kushneria</taxon>
    </lineage>
</organism>
<evidence type="ECO:0000259" key="5">
    <source>
        <dbReference type="PROSITE" id="PS51387"/>
    </source>
</evidence>
<dbReference type="SUPFAM" id="SSF47741">
    <property type="entry name" value="CO dehydrogenase ISP C-domain like"/>
    <property type="match status" value="1"/>
</dbReference>
<dbReference type="SMART" id="SM01092">
    <property type="entry name" value="CO_deh_flav_C"/>
    <property type="match status" value="1"/>
</dbReference>
<evidence type="ECO:0000313" key="6">
    <source>
        <dbReference type="EMBL" id="MFC0268475.1"/>
    </source>
</evidence>
<dbReference type="InterPro" id="IPR036884">
    <property type="entry name" value="2Fe-2S-bd_dom_sf"/>
</dbReference>
<evidence type="ECO:0000256" key="4">
    <source>
        <dbReference type="ARBA" id="ARBA00023004"/>
    </source>
</evidence>
<evidence type="ECO:0000256" key="3">
    <source>
        <dbReference type="ARBA" id="ARBA00022827"/>
    </source>
</evidence>
<dbReference type="RefSeq" id="WP_019950345.1">
    <property type="nucleotide sequence ID" value="NZ_JBHLVX010000042.1"/>
</dbReference>
<dbReference type="InterPro" id="IPR006058">
    <property type="entry name" value="2Fe2S_fd_BS"/>
</dbReference>
<dbReference type="PIRSF" id="PIRSF036557">
    <property type="entry name" value="XdhA_RC"/>
    <property type="match status" value="1"/>
</dbReference>
<dbReference type="NCBIfam" id="TIGR02963">
    <property type="entry name" value="xanthine_xdhA"/>
    <property type="match status" value="1"/>
</dbReference>
<dbReference type="SUPFAM" id="SSF56176">
    <property type="entry name" value="FAD-binding/transporter-associated domain-like"/>
    <property type="match status" value="1"/>
</dbReference>
<dbReference type="GO" id="GO:0004854">
    <property type="term" value="F:xanthine dehydrogenase activity"/>
    <property type="evidence" value="ECO:0007669"/>
    <property type="project" value="UniProtKB-EC"/>
</dbReference>
<dbReference type="Gene3D" id="3.30.390.50">
    <property type="entry name" value="CO dehydrogenase flavoprotein, C-terminal domain"/>
    <property type="match status" value="1"/>
</dbReference>
<dbReference type="PROSITE" id="PS51387">
    <property type="entry name" value="FAD_PCMH"/>
    <property type="match status" value="1"/>
</dbReference>
<dbReference type="PROSITE" id="PS00197">
    <property type="entry name" value="2FE2S_FER_1"/>
    <property type="match status" value="1"/>
</dbReference>
<keyword evidence="3" id="KW-0274">FAD</keyword>
<protein>
    <submittedName>
        <fullName evidence="6">Xanthine dehydrogenase small subunit</fullName>
        <ecNumber evidence="6">1.17.1.4</ecNumber>
    </submittedName>
</protein>